<evidence type="ECO:0000259" key="2">
    <source>
        <dbReference type="Pfam" id="PF19289"/>
    </source>
</evidence>
<gene>
    <name evidence="3" type="ORF">D0Y96_11435</name>
</gene>
<feature type="signal peptide" evidence="1">
    <location>
        <begin position="1"/>
        <end position="26"/>
    </location>
</feature>
<evidence type="ECO:0000256" key="1">
    <source>
        <dbReference type="SAM" id="SignalP"/>
    </source>
</evidence>
<accession>A0A372IME0</accession>
<name>A0A372IME0_9BACT</name>
<dbReference type="PANTHER" id="PTHR43421">
    <property type="entry name" value="METALLOPROTEASE PMBA"/>
    <property type="match status" value="1"/>
</dbReference>
<dbReference type="Proteomes" id="UP000264702">
    <property type="component" value="Unassembled WGS sequence"/>
</dbReference>
<comment type="caution">
    <text evidence="3">The sequence shown here is derived from an EMBL/GenBank/DDBJ whole genome shotgun (WGS) entry which is preliminary data.</text>
</comment>
<feature type="domain" description="Metalloprotease TldD/E C-terminal" evidence="2">
    <location>
        <begin position="306"/>
        <end position="538"/>
    </location>
</feature>
<dbReference type="RefSeq" id="WP_117299991.1">
    <property type="nucleotide sequence ID" value="NZ_QVQT02000004.1"/>
</dbReference>
<feature type="chain" id="PRO_5016747385" evidence="1">
    <location>
        <begin position="27"/>
        <end position="556"/>
    </location>
</feature>
<sequence length="556" mass="60850">MKTRALFLAAASALMLFLPASLPCSAQTTRADAEKDPVLSAMLQELGRSRDHLQLPGFQKPFFIQYRLDDVVDYTATANYGSLTGEQESHRRVVRVTVRVGDYKTDSSTERGDGSLQFAAIEDDPIALRYALWSATDLAYKNALREYTQKQAELKTVQTPPQADDFSSEKPVISIDPEAKLVLDREAWKQRIVDASALYRTDPQAKAFSDDTQYSSGSVRARALNRYLVNTEGTIVRQGSSEYLATVSLGTQASDGMRIDRSYGTTSAAADGLDSAQKFHDGVVKVLLSLHDLKNAPVISDEYHGPVLFSADASSDIFAELFAPAVAAQRPEMGTTQRTRGPYASSFQARVLPDFLKVTDNPGLTSFDNKPLLGAYQVDDEGVAAQPVTLVESGRLTNYLIGREPVKDFPASNGHARAGIAQPARPITGVLHVETASPATSDELMKKLLALGKDDGLQYVYRVETFGPQLTPRLLWRIQVADGKKELVRGAALDDLDQRTLRADIRAAGSDTWVDNIFGDVPQTVLAPSILIEDVTVKRADDRNDKLPYYSPPADK</sequence>
<dbReference type="InterPro" id="IPR036059">
    <property type="entry name" value="TldD/PmbA_sf"/>
</dbReference>
<proteinExistence type="predicted"/>
<dbReference type="InterPro" id="IPR047657">
    <property type="entry name" value="PmbA"/>
</dbReference>
<dbReference type="GO" id="GO:0005829">
    <property type="term" value="C:cytosol"/>
    <property type="evidence" value="ECO:0007669"/>
    <property type="project" value="TreeGrafter"/>
</dbReference>
<dbReference type="EMBL" id="QVQT01000004">
    <property type="protein sequence ID" value="RFU16038.1"/>
    <property type="molecule type" value="Genomic_DNA"/>
</dbReference>
<evidence type="ECO:0000313" key="4">
    <source>
        <dbReference type="Proteomes" id="UP000264702"/>
    </source>
</evidence>
<reference evidence="3 4" key="1">
    <citation type="submission" date="2018-08" db="EMBL/GenBank/DDBJ databases">
        <title>Acidipila sp. 4G-K13, an acidobacterium isolated from forest soil.</title>
        <authorList>
            <person name="Gao Z.-H."/>
            <person name="Qiu L.-H."/>
        </authorList>
    </citation>
    <scope>NUCLEOTIDE SEQUENCE [LARGE SCALE GENOMIC DNA]</scope>
    <source>
        <strain evidence="3 4">4G-K13</strain>
    </source>
</reference>
<dbReference type="PANTHER" id="PTHR43421:SF1">
    <property type="entry name" value="METALLOPROTEASE PMBA"/>
    <property type="match status" value="1"/>
</dbReference>
<protein>
    <submittedName>
        <fullName evidence="3">Peptidase U62</fullName>
    </submittedName>
</protein>
<keyword evidence="4" id="KW-1185">Reference proteome</keyword>
<evidence type="ECO:0000313" key="3">
    <source>
        <dbReference type="EMBL" id="RFU16038.1"/>
    </source>
</evidence>
<organism evidence="3 4">
    <name type="scientific">Paracidobacterium acidisoli</name>
    <dbReference type="NCBI Taxonomy" id="2303751"/>
    <lineage>
        <taxon>Bacteria</taxon>
        <taxon>Pseudomonadati</taxon>
        <taxon>Acidobacteriota</taxon>
        <taxon>Terriglobia</taxon>
        <taxon>Terriglobales</taxon>
        <taxon>Acidobacteriaceae</taxon>
        <taxon>Paracidobacterium</taxon>
    </lineage>
</organism>
<dbReference type="GO" id="GO:0006508">
    <property type="term" value="P:proteolysis"/>
    <property type="evidence" value="ECO:0007669"/>
    <property type="project" value="InterPro"/>
</dbReference>
<dbReference type="AlphaFoldDB" id="A0A372IME0"/>
<dbReference type="OrthoDB" id="104160at2"/>
<dbReference type="SUPFAM" id="SSF111283">
    <property type="entry name" value="Putative modulator of DNA gyrase, PmbA/TldD"/>
    <property type="match status" value="1"/>
</dbReference>
<dbReference type="GO" id="GO:0008237">
    <property type="term" value="F:metallopeptidase activity"/>
    <property type="evidence" value="ECO:0007669"/>
    <property type="project" value="InterPro"/>
</dbReference>
<keyword evidence="1" id="KW-0732">Signal</keyword>
<dbReference type="Pfam" id="PF19289">
    <property type="entry name" value="PmbA_TldD_3rd"/>
    <property type="match status" value="1"/>
</dbReference>
<dbReference type="InterPro" id="IPR045569">
    <property type="entry name" value="Metalloprtase-TldD/E_C"/>
</dbReference>